<evidence type="ECO:0000313" key="8">
    <source>
        <dbReference type="EMBL" id="CAE7265608.1"/>
    </source>
</evidence>
<feature type="zinc finger region" description="C3H1-type" evidence="5">
    <location>
        <begin position="10"/>
        <end position="37"/>
    </location>
</feature>
<name>A0A812MG91_9DINO</name>
<dbReference type="PANTHER" id="PTHR12547:SF173">
    <property type="entry name" value="ZINC FINGER CCCH DOMAIN-CONTAINING PROTEIN 52"/>
    <property type="match status" value="1"/>
</dbReference>
<dbReference type="Pfam" id="PF00642">
    <property type="entry name" value="zf-CCCH"/>
    <property type="match status" value="2"/>
</dbReference>
<keyword evidence="3 5" id="KW-0863">Zinc-finger</keyword>
<comment type="caution">
    <text evidence="8">The sequence shown here is derived from an EMBL/GenBank/DDBJ whole genome shotgun (WGS) entry which is preliminary data.</text>
</comment>
<dbReference type="Gene3D" id="4.10.1000.10">
    <property type="entry name" value="Zinc finger, CCCH-type"/>
    <property type="match status" value="2"/>
</dbReference>
<evidence type="ECO:0000313" key="9">
    <source>
        <dbReference type="Proteomes" id="UP000601435"/>
    </source>
</evidence>
<protein>
    <submittedName>
        <fullName evidence="8">Moe-3 protein</fullName>
    </submittedName>
</protein>
<dbReference type="Proteomes" id="UP000601435">
    <property type="component" value="Unassembled WGS sequence"/>
</dbReference>
<feature type="domain" description="C3H1-type" evidence="7">
    <location>
        <begin position="45"/>
        <end position="73"/>
    </location>
</feature>
<keyword evidence="2" id="KW-0677">Repeat</keyword>
<evidence type="ECO:0000259" key="7">
    <source>
        <dbReference type="PROSITE" id="PS50103"/>
    </source>
</evidence>
<evidence type="ECO:0000256" key="5">
    <source>
        <dbReference type="PROSITE-ProRule" id="PRU00723"/>
    </source>
</evidence>
<dbReference type="SMART" id="SM00356">
    <property type="entry name" value="ZnF_C3H1"/>
    <property type="match status" value="2"/>
</dbReference>
<feature type="domain" description="C3H1-type" evidence="7">
    <location>
        <begin position="10"/>
        <end position="37"/>
    </location>
</feature>
<accession>A0A812MG91</accession>
<dbReference type="GO" id="GO:0008270">
    <property type="term" value="F:zinc ion binding"/>
    <property type="evidence" value="ECO:0007669"/>
    <property type="project" value="UniProtKB-KW"/>
</dbReference>
<proteinExistence type="predicted"/>
<feature type="region of interest" description="Disordered" evidence="6">
    <location>
        <begin position="169"/>
        <end position="208"/>
    </location>
</feature>
<dbReference type="InterPro" id="IPR045877">
    <property type="entry name" value="ZFP36-like"/>
</dbReference>
<dbReference type="InterPro" id="IPR000571">
    <property type="entry name" value="Znf_CCCH"/>
</dbReference>
<dbReference type="PROSITE" id="PS50103">
    <property type="entry name" value="ZF_C3H1"/>
    <property type="match status" value="2"/>
</dbReference>
<dbReference type="InterPro" id="IPR036855">
    <property type="entry name" value="Znf_CCCH_sf"/>
</dbReference>
<keyword evidence="9" id="KW-1185">Reference proteome</keyword>
<dbReference type="SUPFAM" id="SSF90229">
    <property type="entry name" value="CCCH zinc finger"/>
    <property type="match status" value="2"/>
</dbReference>
<evidence type="ECO:0000256" key="2">
    <source>
        <dbReference type="ARBA" id="ARBA00022737"/>
    </source>
</evidence>
<dbReference type="PANTHER" id="PTHR12547">
    <property type="entry name" value="CCCH ZINC FINGER/TIS11-RELATED"/>
    <property type="match status" value="1"/>
</dbReference>
<keyword evidence="4 5" id="KW-0862">Zinc</keyword>
<dbReference type="OrthoDB" id="410307at2759"/>
<organism evidence="8 9">
    <name type="scientific">Symbiodinium necroappetens</name>
    <dbReference type="NCBI Taxonomy" id="1628268"/>
    <lineage>
        <taxon>Eukaryota</taxon>
        <taxon>Sar</taxon>
        <taxon>Alveolata</taxon>
        <taxon>Dinophyceae</taxon>
        <taxon>Suessiales</taxon>
        <taxon>Symbiodiniaceae</taxon>
        <taxon>Symbiodinium</taxon>
    </lineage>
</organism>
<reference evidence="8" key="1">
    <citation type="submission" date="2021-02" db="EMBL/GenBank/DDBJ databases">
        <authorList>
            <person name="Dougan E. K."/>
            <person name="Rhodes N."/>
            <person name="Thang M."/>
            <person name="Chan C."/>
        </authorList>
    </citation>
    <scope>NUCLEOTIDE SEQUENCE</scope>
</reference>
<feature type="zinc finger region" description="C3H1-type" evidence="5">
    <location>
        <begin position="45"/>
        <end position="73"/>
    </location>
</feature>
<dbReference type="EMBL" id="CAJNJA010011030">
    <property type="protein sequence ID" value="CAE7265608.1"/>
    <property type="molecule type" value="Genomic_DNA"/>
</dbReference>
<dbReference type="GO" id="GO:0003729">
    <property type="term" value="F:mRNA binding"/>
    <property type="evidence" value="ECO:0007669"/>
    <property type="project" value="InterPro"/>
</dbReference>
<feature type="compositionally biased region" description="Low complexity" evidence="6">
    <location>
        <begin position="188"/>
        <end position="199"/>
    </location>
</feature>
<evidence type="ECO:0000256" key="6">
    <source>
        <dbReference type="SAM" id="MobiDB-lite"/>
    </source>
</evidence>
<evidence type="ECO:0000256" key="4">
    <source>
        <dbReference type="ARBA" id="ARBA00022833"/>
    </source>
</evidence>
<keyword evidence="1 5" id="KW-0479">Metal-binding</keyword>
<gene>
    <name evidence="8" type="primary">moe-3</name>
    <name evidence="8" type="ORF">SNEC2469_LOCUS6222</name>
</gene>
<dbReference type="AlphaFoldDB" id="A0A812MG91"/>
<evidence type="ECO:0000256" key="3">
    <source>
        <dbReference type="ARBA" id="ARBA00022771"/>
    </source>
</evidence>
<sequence length="297" mass="32129">MSTPQVRDSLKYTRICKYWSSNRCKLGKECNFAHSELELRNQPDLIATRLCFQYSSKGRCKKGEACKFAHGKAELRTVPKAEKRADELEPMKIQVAGNLPAAPVSPVLSPRSALTEALSPRSPCSPFSPYGNIGPWASTSGRVHGYTSARGLKNLDLGLVPPVPVPTVPTLSMPPKRESNLGPPPGLSLPAGPGLAGPAGPAGPDPASAKELKMAAYRTPSTSVDDFQASEPSDFLYCTAVRFIEGGRCLAYCLVSRHPFVEAFGQLLVMLHDGEEVLEDVGEARQFQMKIQLLGFF</sequence>
<evidence type="ECO:0000256" key="1">
    <source>
        <dbReference type="ARBA" id="ARBA00022723"/>
    </source>
</evidence>